<dbReference type="Pfam" id="PF13649">
    <property type="entry name" value="Methyltransf_25"/>
    <property type="match status" value="1"/>
</dbReference>
<dbReference type="SUPFAM" id="SSF53335">
    <property type="entry name" value="S-adenosyl-L-methionine-dependent methyltransferases"/>
    <property type="match status" value="1"/>
</dbReference>
<dbReference type="Gene3D" id="3.40.50.150">
    <property type="entry name" value="Vaccinia Virus protein VP39"/>
    <property type="match status" value="1"/>
</dbReference>
<dbReference type="PANTHER" id="PTHR44068:SF11">
    <property type="entry name" value="GERANYL DIPHOSPHATE 2-C-METHYLTRANSFERASE"/>
    <property type="match status" value="1"/>
</dbReference>
<dbReference type="RefSeq" id="WP_132598683.1">
    <property type="nucleotide sequence ID" value="NZ_NRRP01000005.1"/>
</dbReference>
<keyword evidence="3" id="KW-0949">S-adenosyl-L-methionine</keyword>
<dbReference type="SMART" id="SM00828">
    <property type="entry name" value="PKS_MT"/>
    <property type="match status" value="1"/>
</dbReference>
<comment type="caution">
    <text evidence="5">The sequence shown here is derived from an EMBL/GenBank/DDBJ whole genome shotgun (WGS) entry which is preliminary data.</text>
</comment>
<accession>A0A4R2NYZ2</accession>
<keyword evidence="6" id="KW-1185">Reference proteome</keyword>
<dbReference type="InterPro" id="IPR050447">
    <property type="entry name" value="Erg6_SMT_methyltransf"/>
</dbReference>
<protein>
    <submittedName>
        <fullName evidence="5">Sarcosine/dimethylglycine N-methyltransferase</fullName>
    </submittedName>
</protein>
<dbReference type="InterPro" id="IPR029063">
    <property type="entry name" value="SAM-dependent_MTases_sf"/>
</dbReference>
<name>A0A4R2NYZ2_RHOAD</name>
<keyword evidence="2 5" id="KW-0808">Transferase</keyword>
<dbReference type="CDD" id="cd02440">
    <property type="entry name" value="AdoMet_MTases"/>
    <property type="match status" value="1"/>
</dbReference>
<dbReference type="PANTHER" id="PTHR44068">
    <property type="entry name" value="ZGC:194242"/>
    <property type="match status" value="1"/>
</dbReference>
<dbReference type="AlphaFoldDB" id="A0A4R2NYZ2"/>
<evidence type="ECO:0000259" key="4">
    <source>
        <dbReference type="SMART" id="SM00828"/>
    </source>
</evidence>
<evidence type="ECO:0000313" key="5">
    <source>
        <dbReference type="EMBL" id="TCP27372.1"/>
    </source>
</evidence>
<organism evidence="5 6">
    <name type="scientific">Rhodovulum adriaticum</name>
    <name type="common">Rhodopseudomonas adriatica</name>
    <dbReference type="NCBI Taxonomy" id="35804"/>
    <lineage>
        <taxon>Bacteria</taxon>
        <taxon>Pseudomonadati</taxon>
        <taxon>Pseudomonadota</taxon>
        <taxon>Alphaproteobacteria</taxon>
        <taxon>Rhodobacterales</taxon>
        <taxon>Paracoccaceae</taxon>
        <taxon>Rhodovulum</taxon>
    </lineage>
</organism>
<dbReference type="InterPro" id="IPR041698">
    <property type="entry name" value="Methyltransf_25"/>
</dbReference>
<evidence type="ECO:0000256" key="3">
    <source>
        <dbReference type="ARBA" id="ARBA00022691"/>
    </source>
</evidence>
<proteinExistence type="predicted"/>
<dbReference type="GO" id="GO:0032259">
    <property type="term" value="P:methylation"/>
    <property type="evidence" value="ECO:0007669"/>
    <property type="project" value="UniProtKB-KW"/>
</dbReference>
<dbReference type="Proteomes" id="UP000295733">
    <property type="component" value="Unassembled WGS sequence"/>
</dbReference>
<evidence type="ECO:0000313" key="6">
    <source>
        <dbReference type="Proteomes" id="UP000295733"/>
    </source>
</evidence>
<feature type="domain" description="Polyketide synthase-like methyltransferase" evidence="4">
    <location>
        <begin position="21"/>
        <end position="269"/>
    </location>
</feature>
<evidence type="ECO:0000256" key="1">
    <source>
        <dbReference type="ARBA" id="ARBA00022603"/>
    </source>
</evidence>
<dbReference type="InterPro" id="IPR020803">
    <property type="entry name" value="MeTfrase_dom"/>
</dbReference>
<dbReference type="EMBL" id="SLXL01000001">
    <property type="protein sequence ID" value="TCP27372.1"/>
    <property type="molecule type" value="Genomic_DNA"/>
</dbReference>
<dbReference type="GO" id="GO:0008168">
    <property type="term" value="F:methyltransferase activity"/>
    <property type="evidence" value="ECO:0007669"/>
    <property type="project" value="UniProtKB-KW"/>
</dbReference>
<reference evidence="5 6" key="1">
    <citation type="submission" date="2019-03" db="EMBL/GenBank/DDBJ databases">
        <title>Genomic Encyclopedia of Type Strains, Phase IV (KMG-IV): sequencing the most valuable type-strain genomes for metagenomic binning, comparative biology and taxonomic classification.</title>
        <authorList>
            <person name="Goeker M."/>
        </authorList>
    </citation>
    <scope>NUCLEOTIDE SEQUENCE [LARGE SCALE GENOMIC DNA]</scope>
    <source>
        <strain evidence="5 6">DSM 2781</strain>
    </source>
</reference>
<evidence type="ECO:0000256" key="2">
    <source>
        <dbReference type="ARBA" id="ARBA00022679"/>
    </source>
</evidence>
<sequence length="270" mass="28605">MSDTNAAAAAAYYDTGEVADFYRLVWGGADIHIGRYETGQESIAQASAAMTAHLLDLAALKPGDRVLDIACGYGGTLRMLAERGCRPAGIDISRVCVEEARRANAAAGLGDRITVSLGDFHALDSDAATWDAVICQEAIIHSTDRPQVFAEAFRVLKPDGTFAFSDILTAQGADLDLVDAAFARLGVRGGATPRDYIDMATAAGFNVTVVQERPADIATHYDKLAERLSRPVPGLDPQAAARIADSIARWQKALAGANITWACFVAHKPG</sequence>
<gene>
    <name evidence="5" type="ORF">EV656_101278</name>
</gene>
<keyword evidence="1 5" id="KW-0489">Methyltransferase</keyword>
<dbReference type="OrthoDB" id="9765084at2"/>